<keyword evidence="4" id="KW-0479">Metal-binding</keyword>
<dbReference type="PANTHER" id="PTHR46471">
    <property type="entry name" value="CHITIN DEACETYLASE"/>
    <property type="match status" value="1"/>
</dbReference>
<protein>
    <submittedName>
        <fullName evidence="11">Glycoside hydrolase/deacetylase</fullName>
    </submittedName>
</protein>
<dbReference type="InterPro" id="IPR011330">
    <property type="entry name" value="Glyco_hydro/deAcase_b/a-brl"/>
</dbReference>
<dbReference type="GO" id="GO:0098552">
    <property type="term" value="C:side of membrane"/>
    <property type="evidence" value="ECO:0007669"/>
    <property type="project" value="UniProtKB-KW"/>
</dbReference>
<gene>
    <name evidence="11" type="ORF">FA09DRAFT_300279</name>
</gene>
<comment type="cofactor">
    <cofactor evidence="1">
        <name>Co(2+)</name>
        <dbReference type="ChEBI" id="CHEBI:48828"/>
    </cofactor>
</comment>
<keyword evidence="3" id="KW-0472">Membrane</keyword>
<evidence type="ECO:0000256" key="2">
    <source>
        <dbReference type="ARBA" id="ARBA00004609"/>
    </source>
</evidence>
<keyword evidence="6 11" id="KW-0378">Hydrolase</keyword>
<feature type="domain" description="NodB homology" evidence="10">
    <location>
        <begin position="1"/>
        <end position="180"/>
    </location>
</feature>
<dbReference type="GO" id="GO:0005975">
    <property type="term" value="P:carbohydrate metabolic process"/>
    <property type="evidence" value="ECO:0007669"/>
    <property type="project" value="InterPro"/>
</dbReference>
<proteinExistence type="predicted"/>
<evidence type="ECO:0000256" key="3">
    <source>
        <dbReference type="ARBA" id="ARBA00022622"/>
    </source>
</evidence>
<comment type="subcellular location">
    <subcellularLocation>
        <location evidence="2">Cell membrane</location>
        <topology evidence="2">Lipid-anchor</topology>
        <topology evidence="2">GPI-anchor</topology>
    </subcellularLocation>
</comment>
<dbReference type="PROSITE" id="PS51677">
    <property type="entry name" value="NODB"/>
    <property type="match status" value="1"/>
</dbReference>
<evidence type="ECO:0000256" key="8">
    <source>
        <dbReference type="ARBA" id="ARBA00023288"/>
    </source>
</evidence>
<keyword evidence="7" id="KW-0119">Carbohydrate metabolism</keyword>
<organism evidence="11 12">
    <name type="scientific">Tilletiopsis washingtonensis</name>
    <dbReference type="NCBI Taxonomy" id="58919"/>
    <lineage>
        <taxon>Eukaryota</taxon>
        <taxon>Fungi</taxon>
        <taxon>Dikarya</taxon>
        <taxon>Basidiomycota</taxon>
        <taxon>Ustilaginomycotina</taxon>
        <taxon>Exobasidiomycetes</taxon>
        <taxon>Entylomatales</taxon>
        <taxon>Entylomatales incertae sedis</taxon>
        <taxon>Tilletiopsis</taxon>
    </lineage>
</organism>
<dbReference type="PANTHER" id="PTHR46471:SF2">
    <property type="entry name" value="CHITIN DEACETYLASE-RELATED"/>
    <property type="match status" value="1"/>
</dbReference>
<evidence type="ECO:0000313" key="12">
    <source>
        <dbReference type="Proteomes" id="UP000245946"/>
    </source>
</evidence>
<name>A0A316Z7V1_9BASI</name>
<evidence type="ECO:0000256" key="7">
    <source>
        <dbReference type="ARBA" id="ARBA00023277"/>
    </source>
</evidence>
<dbReference type="GO" id="GO:0005886">
    <property type="term" value="C:plasma membrane"/>
    <property type="evidence" value="ECO:0007669"/>
    <property type="project" value="UniProtKB-SubCell"/>
</dbReference>
<dbReference type="Pfam" id="PF01522">
    <property type="entry name" value="Polysacc_deac_1"/>
    <property type="match status" value="1"/>
</dbReference>
<dbReference type="InterPro" id="IPR002509">
    <property type="entry name" value="NODB_dom"/>
</dbReference>
<reference evidence="11 12" key="1">
    <citation type="journal article" date="2018" name="Mol. Biol. Evol.">
        <title>Broad Genomic Sampling Reveals a Smut Pathogenic Ancestry of the Fungal Clade Ustilaginomycotina.</title>
        <authorList>
            <person name="Kijpornyongpan T."/>
            <person name="Mondo S.J."/>
            <person name="Barry K."/>
            <person name="Sandor L."/>
            <person name="Lee J."/>
            <person name="Lipzen A."/>
            <person name="Pangilinan J."/>
            <person name="LaButti K."/>
            <person name="Hainaut M."/>
            <person name="Henrissat B."/>
            <person name="Grigoriev I.V."/>
            <person name="Spatafora J.W."/>
            <person name="Aime M.C."/>
        </authorList>
    </citation>
    <scope>NUCLEOTIDE SEQUENCE [LARGE SCALE GENOMIC DNA]</scope>
    <source>
        <strain evidence="11 12">MCA 4186</strain>
    </source>
</reference>
<evidence type="ECO:0000256" key="6">
    <source>
        <dbReference type="ARBA" id="ARBA00022801"/>
    </source>
</evidence>
<dbReference type="GeneID" id="37267874"/>
<dbReference type="GO" id="GO:0016810">
    <property type="term" value="F:hydrolase activity, acting on carbon-nitrogen (but not peptide) bonds"/>
    <property type="evidence" value="ECO:0007669"/>
    <property type="project" value="InterPro"/>
</dbReference>
<evidence type="ECO:0000259" key="10">
    <source>
        <dbReference type="PROSITE" id="PS51677"/>
    </source>
</evidence>
<evidence type="ECO:0000256" key="4">
    <source>
        <dbReference type="ARBA" id="ARBA00022723"/>
    </source>
</evidence>
<keyword evidence="3" id="KW-0336">GPI-anchor</keyword>
<sequence>FDDGPYDWHAEIAQMFHDNQMKTTYFVNGNNWRCIYDEPQVTAMQTALATGSVMYASHSWSHPNFTQLTMDEIDTQVSLLEDALFATIGRVPRLIRPPFGETNLKINQHLKDRWGLEVVQWKQDAGDGLGATVAQEKAQYKSFKKGDDILILQHETHETSIHQVIPYALKQFKKKGIKSVTAAKCLTKQPSPYKVTAKPGTRNDNWTCVGKPQPGSN</sequence>
<dbReference type="OrthoDB" id="2125469at2759"/>
<dbReference type="RefSeq" id="XP_025596584.1">
    <property type="nucleotide sequence ID" value="XM_025740328.1"/>
</dbReference>
<dbReference type="EMBL" id="KZ819300">
    <property type="protein sequence ID" value="PWN96305.1"/>
    <property type="molecule type" value="Genomic_DNA"/>
</dbReference>
<evidence type="ECO:0000256" key="1">
    <source>
        <dbReference type="ARBA" id="ARBA00001941"/>
    </source>
</evidence>
<keyword evidence="8" id="KW-0449">Lipoprotein</keyword>
<accession>A0A316Z7V1</accession>
<evidence type="ECO:0000313" key="11">
    <source>
        <dbReference type="EMBL" id="PWN96305.1"/>
    </source>
</evidence>
<keyword evidence="12" id="KW-1185">Reference proteome</keyword>
<dbReference type="Proteomes" id="UP000245946">
    <property type="component" value="Unassembled WGS sequence"/>
</dbReference>
<dbReference type="SUPFAM" id="SSF88713">
    <property type="entry name" value="Glycoside hydrolase/deacetylase"/>
    <property type="match status" value="1"/>
</dbReference>
<dbReference type="GO" id="GO:0046872">
    <property type="term" value="F:metal ion binding"/>
    <property type="evidence" value="ECO:0007669"/>
    <property type="project" value="UniProtKB-KW"/>
</dbReference>
<feature type="non-terminal residue" evidence="11">
    <location>
        <position position="1"/>
    </location>
</feature>
<evidence type="ECO:0000256" key="9">
    <source>
        <dbReference type="SAM" id="MobiDB-lite"/>
    </source>
</evidence>
<feature type="region of interest" description="Disordered" evidence="9">
    <location>
        <begin position="198"/>
        <end position="217"/>
    </location>
</feature>
<dbReference type="Gene3D" id="3.20.20.370">
    <property type="entry name" value="Glycoside hydrolase/deacetylase"/>
    <property type="match status" value="1"/>
</dbReference>
<dbReference type="STRING" id="58919.A0A316Z7V1"/>
<dbReference type="AlphaFoldDB" id="A0A316Z7V1"/>
<evidence type="ECO:0000256" key="5">
    <source>
        <dbReference type="ARBA" id="ARBA00022729"/>
    </source>
</evidence>
<keyword evidence="3" id="KW-0325">Glycoprotein</keyword>
<keyword evidence="5" id="KW-0732">Signal</keyword>